<dbReference type="GO" id="GO:0033588">
    <property type="term" value="C:elongator holoenzyme complex"/>
    <property type="evidence" value="ECO:0007669"/>
    <property type="project" value="InterPro"/>
</dbReference>
<dbReference type="Pfam" id="PF04762">
    <property type="entry name" value="Beta-prop_ELP1_1st"/>
    <property type="match status" value="1"/>
</dbReference>
<feature type="compositionally biased region" description="Low complexity" evidence="7">
    <location>
        <begin position="1185"/>
        <end position="1194"/>
    </location>
</feature>
<feature type="domain" description="ELP1 alpha-solenoid" evidence="11">
    <location>
        <begin position="704"/>
        <end position="806"/>
    </location>
</feature>
<feature type="domain" description="ELP1 alpha-solenoid" evidence="11">
    <location>
        <begin position="817"/>
        <end position="927"/>
    </location>
</feature>
<feature type="region of interest" description="Disordered" evidence="7">
    <location>
        <begin position="1185"/>
        <end position="1212"/>
    </location>
</feature>
<name>A0A4P9ZIC2_9ASCO</name>
<dbReference type="InterPro" id="IPR056166">
    <property type="entry name" value="TPR_ELP1"/>
</dbReference>
<comment type="pathway">
    <text evidence="1">tRNA modification; 5-methoxycarbonylmethyl-2-thiouridine-tRNA biosynthesis.</text>
</comment>
<comment type="similarity">
    <text evidence="2 6">Belongs to the ELP1/IKA1 family.</text>
</comment>
<dbReference type="GO" id="GO:0005634">
    <property type="term" value="C:nucleus"/>
    <property type="evidence" value="ECO:0007669"/>
    <property type="project" value="UniProtKB-SubCell"/>
</dbReference>
<evidence type="ECO:0000256" key="3">
    <source>
        <dbReference type="ARBA" id="ARBA00022490"/>
    </source>
</evidence>
<accession>A0A4P9ZIC2</accession>
<dbReference type="EMBL" id="ML004434">
    <property type="protein sequence ID" value="RKP32081.1"/>
    <property type="molecule type" value="Genomic_DNA"/>
</dbReference>
<dbReference type="InterPro" id="IPR056169">
    <property type="entry name" value="HB_ELP1"/>
</dbReference>
<evidence type="ECO:0000259" key="10">
    <source>
        <dbReference type="Pfam" id="PF23878"/>
    </source>
</evidence>
<evidence type="ECO:0000256" key="1">
    <source>
        <dbReference type="ARBA" id="ARBA00005043"/>
    </source>
</evidence>
<dbReference type="PANTHER" id="PTHR12747:SF0">
    <property type="entry name" value="ELONGATOR COMPLEX PROTEIN 1"/>
    <property type="match status" value="1"/>
</dbReference>
<organism evidence="13 14">
    <name type="scientific">Metschnikowia bicuspidata</name>
    <dbReference type="NCBI Taxonomy" id="27322"/>
    <lineage>
        <taxon>Eukaryota</taxon>
        <taxon>Fungi</taxon>
        <taxon>Dikarya</taxon>
        <taxon>Ascomycota</taxon>
        <taxon>Saccharomycotina</taxon>
        <taxon>Pichiomycetes</taxon>
        <taxon>Metschnikowiaceae</taxon>
        <taxon>Metschnikowia</taxon>
    </lineage>
</organism>
<keyword evidence="13" id="KW-0808">Transferase</keyword>
<evidence type="ECO:0000256" key="6">
    <source>
        <dbReference type="PIRNR" id="PIRNR017233"/>
    </source>
</evidence>
<evidence type="ECO:0000259" key="8">
    <source>
        <dbReference type="Pfam" id="PF04762"/>
    </source>
</evidence>
<dbReference type="UniPathway" id="UPA00988"/>
<keyword evidence="14" id="KW-1185">Reference proteome</keyword>
<evidence type="ECO:0000259" key="11">
    <source>
        <dbReference type="Pfam" id="PF23925"/>
    </source>
</evidence>
<dbReference type="InterPro" id="IPR056167">
    <property type="entry name" value="A-sol_ELP1"/>
</dbReference>
<keyword evidence="13" id="KW-0418">Kinase</keyword>
<dbReference type="PIRSF" id="PIRSF017233">
    <property type="entry name" value="IKAP"/>
    <property type="match status" value="1"/>
</dbReference>
<dbReference type="InterPro" id="IPR006849">
    <property type="entry name" value="Elp1"/>
</dbReference>
<dbReference type="GO" id="GO:0005829">
    <property type="term" value="C:cytosol"/>
    <property type="evidence" value="ECO:0007669"/>
    <property type="project" value="TreeGrafter"/>
</dbReference>
<dbReference type="GO" id="GO:0002926">
    <property type="term" value="P:tRNA wobble base 5-methoxycarbonylmethyl-2-thiouridinylation"/>
    <property type="evidence" value="ECO:0007669"/>
    <property type="project" value="TreeGrafter"/>
</dbReference>
<sequence length="1316" mass="145217">MRNLRLLNRGRIAPEPLTHPDLRIVDAVFEPALDAVLVAFAGDEAGCIEVQQLSKDGLAHVLAAFPSACADVLAMAHFADTAEVTFVLGNGEIVVARYDMGSGDEGSAEIVGLFDSGVLAAAWSPDEETVALVTGDRKLVVLSRQLEPIAEKTLDPRDAQLTDSKHVSVGWGRAETQFQGRGFKALEREREAMKHAGLDLRENAPLRDPTVAQGQRGTLSAWDDGRIRISWRGDAEFFAVSTVEDASEGERRVTRVFSRDGALDSVSEAVDGVEHNLAWRPSGVLIATTQRTHDDVGNAFIQLSFFERNGLRHGEFDTRLDAHTEGVDALAWSCDSSLLALVVRSRVLVWCTRNYHWYLKQELHVDAGVDGNRVLFAKFHPEKPMQLMVGTDRGGLLVYDFASSTARGASSLDAGMVAVVNGRSVLITPLGVANVPPPMAYAELELPASVVDVCVSASSEAFGAVTSDQNVHVARASLEELADGTARLVTVEKLLFAAATNLVKQVCAIADAAMAVLVDSAHASHVVLLATDHPARVVAFCELETRAVLVKSAADYSAAVVECIDGTVVEIDASGAVTRAGHLPKLCMDVDVAVPGTCAERRVFGLASSGKLYCGGEELAAGVTSFQITDQLLAFTNAHAQLFFVHLDAATTRAGFAFTACTDSAADERVRQIERGAMLVTCIPSKYTVVLQAPRGNLETISPRIMVLAGVRRFLAVEDYWRTFMVCRTHRIDLDLMYDYDRDAFERNAERFVQQINRTDYLDVFLSCLHAEDVTQTKYRDTLTENATSEHMREENALGDASVDALADRTRKIIINKAVRAPTEKVNRLCQIFLDVLLRPAFEHKFMQTRVTAYACQAPPDLKGALTLIASLDSAHQDAMVSHLCFLLDVNALYKHALELYDVGMALAIAQKSQMDPKDYLPFLQHLHVQDPLQRRFLVDDHLKHHAQALQWLADMGDDTRARFYDYVVAHTLYKPALAIARYDDITTRAVYALYADRLFKDKKYVEAALAHEYLGQRERALESYLLCKRWVEALSLACADNRQLTETARKLVADLRESHNYCAAAEIASHVLGDIEDAVLLFCQGYRFDRAILLAAELKQDAFLASVVDVQLGEAFGVVAELVADCSSQCQSQLRRLRELRQKASDPLAFYGAHADDADTPDNVSVAASDTSTASFFTRYTGKTGGTAKSGASRKTSKNRKREEHKRAKGRKGTVYEEEYLIRSVGRMVKRMDQTEGDAEALIEGLVRRGRMEQAHQLQQSWVGLVAFLKEHIVEIHTMSERGRERIDDDGNLYFIEEIPVPVIREFKIFELLDF</sequence>
<dbReference type="InterPro" id="IPR056165">
    <property type="entry name" value="Beta-prop_ELP1_2nd"/>
</dbReference>
<dbReference type="PANTHER" id="PTHR12747">
    <property type="entry name" value="ELONGATOR COMPLEX PROTEIN 1"/>
    <property type="match status" value="1"/>
</dbReference>
<dbReference type="InterPro" id="IPR056164">
    <property type="entry name" value="Beta-prop_ELP1_1st"/>
</dbReference>
<evidence type="ECO:0000256" key="2">
    <source>
        <dbReference type="ARBA" id="ARBA00006086"/>
    </source>
</evidence>
<dbReference type="Pfam" id="PF23936">
    <property type="entry name" value="HB_ELP1"/>
    <property type="match status" value="1"/>
</dbReference>
<comment type="function">
    <text evidence="6">Component of the elongator complex which is required for multiple tRNA modifications, including mcm5U (5-methoxycarbonylmethyl uridine), mcm5s2U (5-methoxycarbonylmethyl-2-thiouridine), and ncm5U (5-carbamoylmethyl uridine). The elongator complex catalyzes formation of carboxymethyluridine in the wobble base at position 34 in tRNAs.</text>
</comment>
<dbReference type="Gene3D" id="2.130.10.10">
    <property type="entry name" value="YVTN repeat-like/Quinoprotein amine dehydrogenase"/>
    <property type="match status" value="1"/>
</dbReference>
<evidence type="ECO:0000259" key="9">
    <source>
        <dbReference type="Pfam" id="PF23797"/>
    </source>
</evidence>
<dbReference type="OrthoDB" id="40048at2759"/>
<dbReference type="Proteomes" id="UP000268321">
    <property type="component" value="Unassembled WGS sequence"/>
</dbReference>
<comment type="subcellular location">
    <subcellularLocation>
        <location evidence="6">Cytoplasm</location>
    </subcellularLocation>
    <subcellularLocation>
        <location evidence="6">Nucleus</location>
    </subcellularLocation>
</comment>
<feature type="domain" description="ELP1 three-helical bundle" evidence="12">
    <location>
        <begin position="1132"/>
        <end position="1277"/>
    </location>
</feature>
<keyword evidence="3 6" id="KW-0963">Cytoplasm</keyword>
<keyword evidence="6" id="KW-0539">Nucleus</keyword>
<dbReference type="Pfam" id="PF23797">
    <property type="entry name" value="Beta-prop_ELP1_2nd"/>
    <property type="match status" value="1"/>
</dbReference>
<evidence type="ECO:0000259" key="12">
    <source>
        <dbReference type="Pfam" id="PF23936"/>
    </source>
</evidence>
<proteinExistence type="inferred from homology"/>
<evidence type="ECO:0000256" key="4">
    <source>
        <dbReference type="ARBA" id="ARBA00022694"/>
    </source>
</evidence>
<reference evidence="14" key="1">
    <citation type="journal article" date="2018" name="Nat. Microbiol.">
        <title>Leveraging single-cell genomics to expand the fungal tree of life.</title>
        <authorList>
            <person name="Ahrendt S.R."/>
            <person name="Quandt C.A."/>
            <person name="Ciobanu D."/>
            <person name="Clum A."/>
            <person name="Salamov A."/>
            <person name="Andreopoulos B."/>
            <person name="Cheng J.F."/>
            <person name="Woyke T."/>
            <person name="Pelin A."/>
            <person name="Henrissat B."/>
            <person name="Reynolds N.K."/>
            <person name="Benny G.L."/>
            <person name="Smith M.E."/>
            <person name="James T.Y."/>
            <person name="Grigoriev I.V."/>
        </authorList>
    </citation>
    <scope>NUCLEOTIDE SEQUENCE [LARGE SCALE GENOMIC DNA]</scope>
    <source>
        <strain evidence="14">Baker2002</strain>
    </source>
</reference>
<evidence type="ECO:0000313" key="14">
    <source>
        <dbReference type="Proteomes" id="UP000268321"/>
    </source>
</evidence>
<keyword evidence="4" id="KW-0819">tRNA processing</keyword>
<evidence type="ECO:0000256" key="7">
    <source>
        <dbReference type="SAM" id="MobiDB-lite"/>
    </source>
</evidence>
<evidence type="ECO:0000313" key="13">
    <source>
        <dbReference type="EMBL" id="RKP32081.1"/>
    </source>
</evidence>
<dbReference type="SUPFAM" id="SSF69322">
    <property type="entry name" value="Tricorn protease domain 2"/>
    <property type="match status" value="1"/>
</dbReference>
<feature type="domain" description="ELP1 N-terminal second beta-propeller" evidence="9">
    <location>
        <begin position="419"/>
        <end position="680"/>
    </location>
</feature>
<protein>
    <recommendedName>
        <fullName evidence="5 6">Elongator complex protein 1</fullName>
    </recommendedName>
</protein>
<evidence type="ECO:0000256" key="5">
    <source>
        <dbReference type="ARBA" id="ARBA00029535"/>
    </source>
</evidence>
<dbReference type="Pfam" id="PF23878">
    <property type="entry name" value="TPR_ELP1"/>
    <property type="match status" value="1"/>
</dbReference>
<dbReference type="InterPro" id="IPR015943">
    <property type="entry name" value="WD40/YVTN_repeat-like_dom_sf"/>
</dbReference>
<feature type="domain" description="ELP1 TPR" evidence="10">
    <location>
        <begin position="935"/>
        <end position="1092"/>
    </location>
</feature>
<feature type="domain" description="ELP1 first N-terminal beta-propeller" evidence="8">
    <location>
        <begin position="1"/>
        <end position="382"/>
    </location>
</feature>
<dbReference type="GO" id="GO:0000049">
    <property type="term" value="F:tRNA binding"/>
    <property type="evidence" value="ECO:0007669"/>
    <property type="project" value="TreeGrafter"/>
</dbReference>
<dbReference type="Pfam" id="PF23925">
    <property type="entry name" value="A-sol_ELP1"/>
    <property type="match status" value="2"/>
</dbReference>
<dbReference type="GO" id="GO:0016301">
    <property type="term" value="F:kinase activity"/>
    <property type="evidence" value="ECO:0007669"/>
    <property type="project" value="UniProtKB-KW"/>
</dbReference>
<gene>
    <name evidence="13" type="ORF">METBISCDRAFT_26031</name>
</gene>